<dbReference type="SUPFAM" id="SSF58038">
    <property type="entry name" value="SNARE fusion complex"/>
    <property type="match status" value="1"/>
</dbReference>
<evidence type="ECO:0000313" key="13">
    <source>
        <dbReference type="Proteomes" id="UP001342314"/>
    </source>
</evidence>
<feature type="region of interest" description="Disordered" evidence="9">
    <location>
        <begin position="110"/>
        <end position="151"/>
    </location>
</feature>
<proteinExistence type="predicted"/>
<dbReference type="InterPro" id="IPR036291">
    <property type="entry name" value="NAD(P)-bd_dom_sf"/>
</dbReference>
<keyword evidence="6" id="KW-0333">Golgi apparatus</keyword>
<evidence type="ECO:0000256" key="9">
    <source>
        <dbReference type="SAM" id="MobiDB-lite"/>
    </source>
</evidence>
<evidence type="ECO:0000256" key="8">
    <source>
        <dbReference type="ARBA" id="ARBA00046280"/>
    </source>
</evidence>
<comment type="subcellular location">
    <subcellularLocation>
        <location evidence="8">Endomembrane system</location>
        <topology evidence="8">Single-pass type IV membrane protein</topology>
    </subcellularLocation>
    <subcellularLocation>
        <location evidence="1">Golgi apparatus membrane</location>
    </subcellularLocation>
</comment>
<dbReference type="GO" id="GO:0015031">
    <property type="term" value="P:protein transport"/>
    <property type="evidence" value="ECO:0007669"/>
    <property type="project" value="UniProtKB-KW"/>
</dbReference>
<keyword evidence="4" id="KW-0653">Protein transport</keyword>
<feature type="domain" description="T-SNARE coiled-coil homology" evidence="11">
    <location>
        <begin position="15"/>
        <end position="77"/>
    </location>
</feature>
<feature type="region of interest" description="Disordered" evidence="9">
    <location>
        <begin position="1"/>
        <end position="21"/>
    </location>
</feature>
<dbReference type="CDD" id="cd15853">
    <property type="entry name" value="SNARE_Bet1"/>
    <property type="match status" value="1"/>
</dbReference>
<keyword evidence="7 10" id="KW-0472">Membrane</keyword>
<dbReference type="Gene3D" id="3.40.50.720">
    <property type="entry name" value="NAD(P)-binding Rossmann-like Domain"/>
    <property type="match status" value="1"/>
</dbReference>
<keyword evidence="2" id="KW-0813">Transport</keyword>
<feature type="compositionally biased region" description="Low complexity" evidence="9">
    <location>
        <begin position="132"/>
        <end position="148"/>
    </location>
</feature>
<sequence>MSGYGRVKTQESSEQDLEAQNDQHLNELHSKIAALRGVTTDIYQDSRNQNSLLDSTSGAFDSFKTSLSNTSTRFARSVQSGKGGARIQLGIVLGFVFLFLLYKVGTRKSAPGEAALPSGVPTKKSVKDSDQSGPSSSKAADQSSSSSSGRVLAVTAAEHHTGSALLELILSDPTHADAFSKVVGITFGEPVADARAVLDEYNVETLKADELDVETLKKLGVDTICLIPPPIKEKTKAVKQVLDLVKQVKTVQNLVLLSSAGCDYADATKQPHLREFIDLEILAMAPKSDPSTEDTDTKQAQGEGKLPIPIDKHHKFAPVALGDVVLLLAKILASKGPHGLGDDVRGQMITLTGPQMTAGPELAEAASQGLDAPLEFISVQEAVAKKVLSAASGSVVDLDSSELALVLEYYALVRAGATNYVAGQPTFKAVTGQEMEVPSDWFKSYADSFKRKKRRTAKSE</sequence>
<dbReference type="PROSITE" id="PS50192">
    <property type="entry name" value="T_SNARE"/>
    <property type="match status" value="1"/>
</dbReference>
<evidence type="ECO:0000259" key="11">
    <source>
        <dbReference type="PROSITE" id="PS50192"/>
    </source>
</evidence>
<feature type="transmembrane region" description="Helical" evidence="10">
    <location>
        <begin position="83"/>
        <end position="102"/>
    </location>
</feature>
<dbReference type="InterPro" id="IPR000727">
    <property type="entry name" value="T_SNARE_dom"/>
</dbReference>
<keyword evidence="5 10" id="KW-1133">Transmembrane helix</keyword>
<dbReference type="Proteomes" id="UP001342314">
    <property type="component" value="Unassembled WGS sequence"/>
</dbReference>
<accession>A0AAV5GVM0</accession>
<evidence type="ECO:0000256" key="4">
    <source>
        <dbReference type="ARBA" id="ARBA00022927"/>
    </source>
</evidence>
<dbReference type="EMBL" id="BQKY01000013">
    <property type="protein sequence ID" value="GJN93097.1"/>
    <property type="molecule type" value="Genomic_DNA"/>
</dbReference>
<comment type="caution">
    <text evidence="12">The sequence shown here is derived from an EMBL/GenBank/DDBJ whole genome shotgun (WGS) entry which is preliminary data.</text>
</comment>
<keyword evidence="13" id="KW-1185">Reference proteome</keyword>
<evidence type="ECO:0000256" key="5">
    <source>
        <dbReference type="ARBA" id="ARBA00022989"/>
    </source>
</evidence>
<evidence type="ECO:0000256" key="3">
    <source>
        <dbReference type="ARBA" id="ARBA00022692"/>
    </source>
</evidence>
<evidence type="ECO:0000256" key="7">
    <source>
        <dbReference type="ARBA" id="ARBA00023136"/>
    </source>
</evidence>
<gene>
    <name evidence="12" type="ORF">Rhopal_006142-T1</name>
</gene>
<name>A0AAV5GVM0_9BASI</name>
<dbReference type="InterPro" id="IPR039899">
    <property type="entry name" value="BET1_SNARE"/>
</dbReference>
<evidence type="ECO:0000256" key="2">
    <source>
        <dbReference type="ARBA" id="ARBA00022448"/>
    </source>
</evidence>
<dbReference type="Gene3D" id="1.20.5.110">
    <property type="match status" value="1"/>
</dbReference>
<evidence type="ECO:0000256" key="6">
    <source>
        <dbReference type="ARBA" id="ARBA00023034"/>
    </source>
</evidence>
<evidence type="ECO:0000256" key="10">
    <source>
        <dbReference type="SAM" id="Phobius"/>
    </source>
</evidence>
<keyword evidence="3 10" id="KW-0812">Transmembrane</keyword>
<organism evidence="12 13">
    <name type="scientific">Rhodotorula paludigena</name>
    <dbReference type="NCBI Taxonomy" id="86838"/>
    <lineage>
        <taxon>Eukaryota</taxon>
        <taxon>Fungi</taxon>
        <taxon>Dikarya</taxon>
        <taxon>Basidiomycota</taxon>
        <taxon>Pucciniomycotina</taxon>
        <taxon>Microbotryomycetes</taxon>
        <taxon>Sporidiobolales</taxon>
        <taxon>Sporidiobolaceae</taxon>
        <taxon>Rhodotorula</taxon>
    </lineage>
</organism>
<dbReference type="SUPFAM" id="SSF51735">
    <property type="entry name" value="NAD(P)-binding Rossmann-fold domains"/>
    <property type="match status" value="1"/>
</dbReference>
<evidence type="ECO:0000313" key="12">
    <source>
        <dbReference type="EMBL" id="GJN93097.1"/>
    </source>
</evidence>
<dbReference type="PANTHER" id="PTHR12791">
    <property type="entry name" value="GOLGI SNARE BET1-RELATED"/>
    <property type="match status" value="1"/>
</dbReference>
<dbReference type="AlphaFoldDB" id="A0AAV5GVM0"/>
<protein>
    <recommendedName>
        <fullName evidence="11">t-SNARE coiled-coil homology domain-containing protein</fullName>
    </recommendedName>
</protein>
<dbReference type="GO" id="GO:0000139">
    <property type="term" value="C:Golgi membrane"/>
    <property type="evidence" value="ECO:0007669"/>
    <property type="project" value="UniProtKB-SubCell"/>
</dbReference>
<evidence type="ECO:0000256" key="1">
    <source>
        <dbReference type="ARBA" id="ARBA00004394"/>
    </source>
</evidence>
<reference evidence="12 13" key="1">
    <citation type="submission" date="2021-12" db="EMBL/GenBank/DDBJ databases">
        <title>High titer production of polyol ester of fatty acids by Rhodotorula paludigena BS15 towards product separation-free biomass refinery.</title>
        <authorList>
            <person name="Mano J."/>
            <person name="Ono H."/>
            <person name="Tanaka T."/>
            <person name="Naito K."/>
            <person name="Sushida H."/>
            <person name="Ike M."/>
            <person name="Tokuyasu K."/>
            <person name="Kitaoka M."/>
        </authorList>
    </citation>
    <scope>NUCLEOTIDE SEQUENCE [LARGE SCALE GENOMIC DNA]</scope>
    <source>
        <strain evidence="12 13">BS15</strain>
    </source>
</reference>